<dbReference type="EMBL" id="KN824279">
    <property type="protein sequence ID" value="KIM32732.1"/>
    <property type="molecule type" value="Genomic_DNA"/>
</dbReference>
<dbReference type="AlphaFoldDB" id="A0A0C2XV19"/>
<name>A0A0C2XV19_SERVB</name>
<dbReference type="PANTHER" id="PTHR13254:SF0">
    <property type="entry name" value="GOLGIN SUBFAMILY A MEMBER 7_ERF4 DOMAIN-CONTAINING PROTEIN"/>
    <property type="match status" value="1"/>
</dbReference>
<dbReference type="OrthoDB" id="2190159at2759"/>
<gene>
    <name evidence="8" type="ORF">M408DRAFT_62315</name>
</gene>
<dbReference type="GO" id="GO:0006612">
    <property type="term" value="P:protein targeting to membrane"/>
    <property type="evidence" value="ECO:0007669"/>
    <property type="project" value="TreeGrafter"/>
</dbReference>
<dbReference type="Proteomes" id="UP000054097">
    <property type="component" value="Unassembled WGS sequence"/>
</dbReference>
<accession>A0A0C2XV19</accession>
<evidence type="ECO:0000313" key="9">
    <source>
        <dbReference type="Proteomes" id="UP000054097"/>
    </source>
</evidence>
<feature type="domain" description="Golgin subfamily A member 7/ERF4" evidence="7">
    <location>
        <begin position="49"/>
        <end position="125"/>
    </location>
</feature>
<comment type="similarity">
    <text evidence="2">Belongs to the ERF4 family.</text>
</comment>
<reference evidence="9" key="2">
    <citation type="submission" date="2015-01" db="EMBL/GenBank/DDBJ databases">
        <title>Evolutionary Origins and Diversification of the Mycorrhizal Mutualists.</title>
        <authorList>
            <consortium name="DOE Joint Genome Institute"/>
            <consortium name="Mycorrhizal Genomics Consortium"/>
            <person name="Kohler A."/>
            <person name="Kuo A."/>
            <person name="Nagy L.G."/>
            <person name="Floudas D."/>
            <person name="Copeland A."/>
            <person name="Barry K.W."/>
            <person name="Cichocki N."/>
            <person name="Veneault-Fourrey C."/>
            <person name="LaButti K."/>
            <person name="Lindquist E.A."/>
            <person name="Lipzen A."/>
            <person name="Lundell T."/>
            <person name="Morin E."/>
            <person name="Murat C."/>
            <person name="Riley R."/>
            <person name="Ohm R."/>
            <person name="Sun H."/>
            <person name="Tunlid A."/>
            <person name="Henrissat B."/>
            <person name="Grigoriev I.V."/>
            <person name="Hibbett D.S."/>
            <person name="Martin F."/>
        </authorList>
    </citation>
    <scope>NUCLEOTIDE SEQUENCE [LARGE SCALE GENOMIC DNA]</scope>
    <source>
        <strain evidence="9">MAFF 305830</strain>
    </source>
</reference>
<dbReference type="STRING" id="933852.A0A0C2XV19"/>
<dbReference type="Pfam" id="PF10256">
    <property type="entry name" value="Erf4"/>
    <property type="match status" value="1"/>
</dbReference>
<evidence type="ECO:0000256" key="3">
    <source>
        <dbReference type="ARBA" id="ARBA00011396"/>
    </source>
</evidence>
<evidence type="ECO:0000256" key="2">
    <source>
        <dbReference type="ARBA" id="ARBA00007732"/>
    </source>
</evidence>
<organism evidence="8 9">
    <name type="scientific">Serendipita vermifera MAFF 305830</name>
    <dbReference type="NCBI Taxonomy" id="933852"/>
    <lineage>
        <taxon>Eukaryota</taxon>
        <taxon>Fungi</taxon>
        <taxon>Dikarya</taxon>
        <taxon>Basidiomycota</taxon>
        <taxon>Agaricomycotina</taxon>
        <taxon>Agaricomycetes</taxon>
        <taxon>Sebacinales</taxon>
        <taxon>Serendipitaceae</taxon>
        <taxon>Serendipita</taxon>
    </lineage>
</organism>
<comment type="subcellular location">
    <subcellularLocation>
        <location evidence="1">Endoplasmic reticulum membrane</location>
        <topology evidence="1">Peripheral membrane protein</topology>
    </subcellularLocation>
</comment>
<dbReference type="PANTHER" id="PTHR13254">
    <property type="entry name" value="GOLGI AUTOANTIGEN, GOLGIN SUBFAMILY A, 7"/>
    <property type="match status" value="1"/>
</dbReference>
<dbReference type="GO" id="GO:0005789">
    <property type="term" value="C:endoplasmic reticulum membrane"/>
    <property type="evidence" value="ECO:0007669"/>
    <property type="project" value="UniProtKB-SubCell"/>
</dbReference>
<evidence type="ECO:0000259" key="7">
    <source>
        <dbReference type="Pfam" id="PF10256"/>
    </source>
</evidence>
<dbReference type="GO" id="GO:0031211">
    <property type="term" value="C:endoplasmic reticulum palmitoyltransferase complex"/>
    <property type="evidence" value="ECO:0007669"/>
    <property type="project" value="TreeGrafter"/>
</dbReference>
<comment type="subunit">
    <text evidence="3">Interacts with ERF2.</text>
</comment>
<proteinExistence type="inferred from homology"/>
<evidence type="ECO:0000256" key="4">
    <source>
        <dbReference type="ARBA" id="ARBA00018463"/>
    </source>
</evidence>
<sequence length="129" mass="14200">MLNGVAHANGSSPVFVPPRSSYPVGPPPIGSAYGTPPVGQIGVHYPREVVRIERDYSGGDLVQFYPLYPIELEGRITPTQWLDTVNGINEILMSAHSLKRAALDHIFSALTLYISSLIFSSHYDKVRFC</sequence>
<reference evidence="8 9" key="1">
    <citation type="submission" date="2014-04" db="EMBL/GenBank/DDBJ databases">
        <authorList>
            <consortium name="DOE Joint Genome Institute"/>
            <person name="Kuo A."/>
            <person name="Zuccaro A."/>
            <person name="Kohler A."/>
            <person name="Nagy L.G."/>
            <person name="Floudas D."/>
            <person name="Copeland A."/>
            <person name="Barry K.W."/>
            <person name="Cichocki N."/>
            <person name="Veneault-Fourrey C."/>
            <person name="LaButti K."/>
            <person name="Lindquist E.A."/>
            <person name="Lipzen A."/>
            <person name="Lundell T."/>
            <person name="Morin E."/>
            <person name="Murat C."/>
            <person name="Sun H."/>
            <person name="Tunlid A."/>
            <person name="Henrissat B."/>
            <person name="Grigoriev I.V."/>
            <person name="Hibbett D.S."/>
            <person name="Martin F."/>
            <person name="Nordberg H.P."/>
            <person name="Cantor M.N."/>
            <person name="Hua S.X."/>
        </authorList>
    </citation>
    <scope>NUCLEOTIDE SEQUENCE [LARGE SCALE GENOMIC DNA]</scope>
    <source>
        <strain evidence="8 9">MAFF 305830</strain>
    </source>
</reference>
<protein>
    <recommendedName>
        <fullName evidence="4">Ras modification protein ERF4</fullName>
    </recommendedName>
</protein>
<evidence type="ECO:0000256" key="6">
    <source>
        <dbReference type="ARBA" id="ARBA00023136"/>
    </source>
</evidence>
<dbReference type="HOGENOM" id="CLU_1950148_0_0_1"/>
<evidence type="ECO:0000313" key="8">
    <source>
        <dbReference type="EMBL" id="KIM32732.1"/>
    </source>
</evidence>
<keyword evidence="6" id="KW-0472">Membrane</keyword>
<dbReference type="InterPro" id="IPR019383">
    <property type="entry name" value="Golgin_A_7/ERF4"/>
</dbReference>
<dbReference type="InterPro" id="IPR051371">
    <property type="entry name" value="Ras_palmitoyltransferase"/>
</dbReference>
<keyword evidence="9" id="KW-1185">Reference proteome</keyword>
<evidence type="ECO:0000256" key="1">
    <source>
        <dbReference type="ARBA" id="ARBA00004406"/>
    </source>
</evidence>
<evidence type="ECO:0000256" key="5">
    <source>
        <dbReference type="ARBA" id="ARBA00022824"/>
    </source>
</evidence>
<keyword evidence="5" id="KW-0256">Endoplasmic reticulum</keyword>